<reference evidence="2" key="1">
    <citation type="submission" date="2021-01" db="EMBL/GenBank/DDBJ databases">
        <authorList>
            <person name="Corre E."/>
            <person name="Pelletier E."/>
            <person name="Niang G."/>
            <person name="Scheremetjew M."/>
            <person name="Finn R."/>
            <person name="Kale V."/>
            <person name="Holt S."/>
            <person name="Cochrane G."/>
            <person name="Meng A."/>
            <person name="Brown T."/>
            <person name="Cohen L."/>
        </authorList>
    </citation>
    <scope>NUCLEOTIDE SEQUENCE</scope>
    <source>
        <strain evidence="2">CCCM811</strain>
    </source>
</reference>
<dbReference type="EMBL" id="HBIV01006209">
    <property type="protein sequence ID" value="CAE0650787.1"/>
    <property type="molecule type" value="Transcribed_RNA"/>
</dbReference>
<name>A0A7S3YGC9_9EUKA</name>
<gene>
    <name evidence="2" type="ORF">LGLO00237_LOCUS4512</name>
</gene>
<evidence type="ECO:0000313" key="2">
    <source>
        <dbReference type="EMBL" id="CAE0650787.1"/>
    </source>
</evidence>
<organism evidence="2">
    <name type="scientific">Lotharella globosa</name>
    <dbReference type="NCBI Taxonomy" id="91324"/>
    <lineage>
        <taxon>Eukaryota</taxon>
        <taxon>Sar</taxon>
        <taxon>Rhizaria</taxon>
        <taxon>Cercozoa</taxon>
        <taxon>Chlorarachniophyceae</taxon>
        <taxon>Lotharella</taxon>
    </lineage>
</organism>
<feature type="region of interest" description="Disordered" evidence="1">
    <location>
        <begin position="228"/>
        <end position="284"/>
    </location>
</feature>
<accession>A0A7S3YGC9</accession>
<protein>
    <submittedName>
        <fullName evidence="2">Uncharacterized protein</fullName>
    </submittedName>
</protein>
<feature type="compositionally biased region" description="Basic and acidic residues" evidence="1">
    <location>
        <begin position="253"/>
        <end position="262"/>
    </location>
</feature>
<dbReference type="AlphaFoldDB" id="A0A7S3YGC9"/>
<evidence type="ECO:0000256" key="1">
    <source>
        <dbReference type="SAM" id="MobiDB-lite"/>
    </source>
</evidence>
<sequence length="284" mass="31677">MGCSSSELDPEQAKKRRCAELTDKLVGELCSFDRLQKVGNDMKQFALGTRILSNLLLGDIWNLYASRKSMMSLNEFSQIAGCYFQSLVRALPSWVENSAAHMLEMMHLNIPSPQVGDFLRRCKPRLMGETKLLCIGINRSMEELVIIAWDGIAKGHAVIDWQLFSTKFLSAMEKAWGKKLFWRKLCLILYKQMSQSFPEASDFLLTGSTRSARGGFRTPEMFRSTGSGVIQTPEMIRSPGGPDMPLKATEQISCKEDGKDDPLASPSPRNLRAAPGAIKDTPFA</sequence>
<proteinExistence type="predicted"/>